<comment type="caution">
    <text evidence="1">The sequence shown here is derived from an EMBL/GenBank/DDBJ whole genome shotgun (WGS) entry which is preliminary data.</text>
</comment>
<dbReference type="GO" id="GO:0016301">
    <property type="term" value="F:kinase activity"/>
    <property type="evidence" value="ECO:0007669"/>
    <property type="project" value="UniProtKB-KW"/>
</dbReference>
<reference evidence="2" key="1">
    <citation type="journal article" date="2019" name="Int. J. Syst. Evol. Microbiol.">
        <title>The Global Catalogue of Microorganisms (GCM) 10K type strain sequencing project: providing services to taxonomists for standard genome sequencing and annotation.</title>
        <authorList>
            <consortium name="The Broad Institute Genomics Platform"/>
            <consortium name="The Broad Institute Genome Sequencing Center for Infectious Disease"/>
            <person name="Wu L."/>
            <person name="Ma J."/>
        </authorList>
    </citation>
    <scope>NUCLEOTIDE SEQUENCE [LARGE SCALE GENOMIC DNA]</scope>
    <source>
        <strain evidence="2">CGMCC 1.10130</strain>
    </source>
</reference>
<organism evidence="1 2">
    <name type="scientific">Neiella marina</name>
    <dbReference type="NCBI Taxonomy" id="508461"/>
    <lineage>
        <taxon>Bacteria</taxon>
        <taxon>Pseudomonadati</taxon>
        <taxon>Pseudomonadota</taxon>
        <taxon>Gammaproteobacteria</taxon>
        <taxon>Alteromonadales</taxon>
        <taxon>Echinimonadaceae</taxon>
        <taxon>Neiella</taxon>
    </lineage>
</organism>
<dbReference type="SUPFAM" id="SSF52540">
    <property type="entry name" value="P-loop containing nucleoside triphosphate hydrolases"/>
    <property type="match status" value="1"/>
</dbReference>
<sequence length="304" mass="34252">MEAVIKPTPQQQCFLDENGLDTGYLQHAQKWFMPISAEINKHQHGARRPLIVAINGCQGSGKSTLAAYLELTLSENFGLSVVAMSMDDFYLTKAERQQLAKSVHPLLATRGVPGTHDCQLMMTVIGALQRQEATAIPRFNKATDDRFETSQWTHVPSAVDVIIVEGWCWGISQQPSAALSSPLNGLETEQDCQGIWRNYVNNQIVEHYLPLYQLTDIMLMLKAPSFACVKQWRHQQEQKLAARLSADDDRSGLMSEQQIETFISYFQRLTEHGLATLPANSHVVWQLQPDRGISEVSRNKELFL</sequence>
<evidence type="ECO:0000313" key="1">
    <source>
        <dbReference type="EMBL" id="GGA75762.1"/>
    </source>
</evidence>
<keyword evidence="1" id="KW-0808">Transferase</keyword>
<keyword evidence="2" id="KW-1185">Reference proteome</keyword>
<accession>A0A8J2U4U6</accession>
<dbReference type="InterPro" id="IPR027417">
    <property type="entry name" value="P-loop_NTPase"/>
</dbReference>
<evidence type="ECO:0000313" key="2">
    <source>
        <dbReference type="Proteomes" id="UP000619743"/>
    </source>
</evidence>
<dbReference type="RefSeq" id="WP_087505996.1">
    <property type="nucleotide sequence ID" value="NZ_BMDX01000007.1"/>
</dbReference>
<dbReference type="PANTHER" id="PTHR10285">
    <property type="entry name" value="URIDINE KINASE"/>
    <property type="match status" value="1"/>
</dbReference>
<name>A0A8J2U4U6_9GAMM</name>
<protein>
    <submittedName>
        <fullName evidence="1">Kinase</fullName>
    </submittedName>
</protein>
<keyword evidence="1" id="KW-0418">Kinase</keyword>
<gene>
    <name evidence="1" type="ORF">GCM10011369_17010</name>
</gene>
<dbReference type="Gene3D" id="3.40.50.300">
    <property type="entry name" value="P-loop containing nucleotide triphosphate hydrolases"/>
    <property type="match status" value="1"/>
</dbReference>
<dbReference type="AlphaFoldDB" id="A0A8J2U4U6"/>
<dbReference type="Proteomes" id="UP000619743">
    <property type="component" value="Unassembled WGS sequence"/>
</dbReference>
<dbReference type="EMBL" id="BMDX01000007">
    <property type="protein sequence ID" value="GGA75762.1"/>
    <property type="molecule type" value="Genomic_DNA"/>
</dbReference>
<proteinExistence type="predicted"/>
<dbReference type="OrthoDB" id="455474at2"/>